<evidence type="ECO:0000313" key="2">
    <source>
        <dbReference type="Proteomes" id="UP000027466"/>
    </source>
</evidence>
<dbReference type="STRING" id="60547.GCA_000751215_06338"/>
<dbReference type="Proteomes" id="UP000027466">
    <property type="component" value="Unassembled WGS sequence"/>
</dbReference>
<organism evidence="1 2">
    <name type="scientific">Caballeronia glathei</name>
    <dbReference type="NCBI Taxonomy" id="60547"/>
    <lineage>
        <taxon>Bacteria</taxon>
        <taxon>Pseudomonadati</taxon>
        <taxon>Pseudomonadota</taxon>
        <taxon>Betaproteobacteria</taxon>
        <taxon>Burkholderiales</taxon>
        <taxon>Burkholderiaceae</taxon>
        <taxon>Caballeronia</taxon>
    </lineage>
</organism>
<comment type="caution">
    <text evidence="1">The sequence shown here is derived from an EMBL/GenBank/DDBJ whole genome shotgun (WGS) entry which is preliminary data.</text>
</comment>
<reference evidence="1 2" key="1">
    <citation type="submission" date="2014-03" db="EMBL/GenBank/DDBJ databases">
        <title>Draft Genome Sequences of Four Burkholderia Strains.</title>
        <authorList>
            <person name="Liu X.Y."/>
            <person name="Li C.X."/>
            <person name="Xu J.H."/>
        </authorList>
    </citation>
    <scope>NUCLEOTIDE SEQUENCE [LARGE SCALE GENOMIC DNA]</scope>
    <source>
        <strain evidence="1 2">DSM 50014</strain>
    </source>
</reference>
<accession>A0A069PNZ8</accession>
<protein>
    <submittedName>
        <fullName evidence="1">Uncharacterized protein</fullName>
    </submittedName>
</protein>
<name>A0A069PNZ8_9BURK</name>
<dbReference type="EMBL" id="JFHC01000026">
    <property type="protein sequence ID" value="KDR41594.1"/>
    <property type="molecule type" value="Genomic_DNA"/>
</dbReference>
<evidence type="ECO:0000313" key="1">
    <source>
        <dbReference type="EMBL" id="KDR41594.1"/>
    </source>
</evidence>
<dbReference type="AlphaFoldDB" id="A0A069PNZ8"/>
<dbReference type="RefSeq" id="WP_035939429.1">
    <property type="nucleotide sequence ID" value="NZ_CADFFX010000001.1"/>
</dbReference>
<gene>
    <name evidence="1" type="ORF">BG61_16820</name>
</gene>
<proteinExistence type="predicted"/>
<keyword evidence="2" id="KW-1185">Reference proteome</keyword>
<sequence>MMTPENFAYWLNGFVELTQGQTPNPAQWKAIQEHLALTLKKVTPPVGIKQEIKAPAGTDAEKLFRDWRVATPIDWAQTPYTVTCTSGFAQADAKGVLIC</sequence>